<name>A0AAJ1WX17_9HYPH</name>
<organism evidence="3 4">
    <name type="scientific">Methylobacterium brachiatum</name>
    <dbReference type="NCBI Taxonomy" id="269660"/>
    <lineage>
        <taxon>Bacteria</taxon>
        <taxon>Pseudomonadati</taxon>
        <taxon>Pseudomonadota</taxon>
        <taxon>Alphaproteobacteria</taxon>
        <taxon>Hyphomicrobiales</taxon>
        <taxon>Methylobacteriaceae</taxon>
        <taxon>Methylobacterium</taxon>
    </lineage>
</organism>
<dbReference type="RefSeq" id="WP_081948841.1">
    <property type="nucleotide sequence ID" value="NZ_JAJALK010000008.1"/>
</dbReference>
<comment type="caution">
    <text evidence="3">The sequence shown here is derived from an EMBL/GenBank/DDBJ whole genome shotgun (WGS) entry which is preliminary data.</text>
</comment>
<dbReference type="Proteomes" id="UP001223420">
    <property type="component" value="Unassembled WGS sequence"/>
</dbReference>
<evidence type="ECO:0000313" key="4">
    <source>
        <dbReference type="Proteomes" id="UP001223420"/>
    </source>
</evidence>
<evidence type="ECO:0000256" key="1">
    <source>
        <dbReference type="SAM" id="MobiDB-lite"/>
    </source>
</evidence>
<dbReference type="AlphaFoldDB" id="A0AAJ1WX17"/>
<dbReference type="InterPro" id="IPR024983">
    <property type="entry name" value="CHAT_dom"/>
</dbReference>
<proteinExistence type="predicted"/>
<gene>
    <name evidence="3" type="ORF">QO001_001706</name>
</gene>
<dbReference type="EMBL" id="JAUSWL010000002">
    <property type="protein sequence ID" value="MDQ0542788.1"/>
    <property type="molecule type" value="Genomic_DNA"/>
</dbReference>
<protein>
    <recommendedName>
        <fullName evidence="2">CHAT domain-containing protein</fullName>
    </recommendedName>
</protein>
<reference evidence="3" key="1">
    <citation type="submission" date="2023-07" db="EMBL/GenBank/DDBJ databases">
        <title>Genomic Encyclopedia of Type Strains, Phase IV (KMG-IV): sequencing the most valuable type-strain genomes for metagenomic binning, comparative biology and taxonomic classification.</title>
        <authorList>
            <person name="Goeker M."/>
        </authorList>
    </citation>
    <scope>NUCLEOTIDE SEQUENCE</scope>
    <source>
        <strain evidence="3">DSM 19569</strain>
    </source>
</reference>
<accession>A0AAJ1WX17</accession>
<sequence length="599" mass="64820">MTKTTTLIATNVDRLASTGGLSNIQDSPVGASGFGSFSWPLPEQVSSMLQAWQSAERASPMELGRQLYDLLLAGRPGRTMPTALERARAASRVLLAFSTASPEMHLLPFEILHDGDRYLAGGERIPFRWINDGSTQDARSHGFRHFLVAVANPTDHPDFDHDRVVGELRKAIDAIPQATCNMVPHATRGSLRRALGERDAYDAVVIVAHGGSATAERDGFMVLEDESGAASRWVGEDVAHELGVHRGCLVVLCSCKSGAVTAKNSLGGVAQRLMIGGHVGSVVAMQRPVTVSSGLAFLGRFLGVVADGTIDVFDAYGEAAAALAAHADWERGTAALYTRLRGRFGDGGGVFANIARPSEEEIIRTSTLLSADQETSRFAFSLPRFKLGSPEGQPGAPPPEADDEAYRYRGPTIAANDVQAVEPLIQLVGRFLPKSEDLARRARIIPGHVVDASFEAKEFTHYVLVGSRSHDFSRSKLPQYSRDFAFEFTECGPWRLIDRREGIFYDVANPALAAAPTPNASDYALVEKIVDPQNDRVLLVIAGMWSSSTLAAGRYLFDKRDEIVRRFGAGGFQFVLETRQGTSEVTRVVVSREPLLVSG</sequence>
<evidence type="ECO:0000313" key="3">
    <source>
        <dbReference type="EMBL" id="MDQ0542788.1"/>
    </source>
</evidence>
<feature type="region of interest" description="Disordered" evidence="1">
    <location>
        <begin position="385"/>
        <end position="405"/>
    </location>
</feature>
<dbReference type="Pfam" id="PF12770">
    <property type="entry name" value="CHAT"/>
    <property type="match status" value="1"/>
</dbReference>
<feature type="domain" description="CHAT" evidence="2">
    <location>
        <begin position="62"/>
        <end position="302"/>
    </location>
</feature>
<evidence type="ECO:0000259" key="2">
    <source>
        <dbReference type="Pfam" id="PF12770"/>
    </source>
</evidence>